<name>A0A430HUC1_9BURK</name>
<dbReference type="Proteomes" id="UP000278085">
    <property type="component" value="Unassembled WGS sequence"/>
</dbReference>
<protein>
    <recommendedName>
        <fullName evidence="2">Flagellar assembly protein FliH/Type III secretion system HrpE domain-containing protein</fullName>
    </recommendedName>
</protein>
<evidence type="ECO:0000313" key="3">
    <source>
        <dbReference type="EMBL" id="RSZ61100.1"/>
    </source>
</evidence>
<feature type="domain" description="Flagellar assembly protein FliH/Type III secretion system HrpE" evidence="2">
    <location>
        <begin position="194"/>
        <end position="293"/>
    </location>
</feature>
<accession>A0A430HUC1</accession>
<evidence type="ECO:0000313" key="4">
    <source>
        <dbReference type="Proteomes" id="UP000278085"/>
    </source>
</evidence>
<proteinExistence type="predicted"/>
<organism evidence="3 4">
    <name type="scientific">Massilia atriviolacea</name>
    <dbReference type="NCBI Taxonomy" id="2495579"/>
    <lineage>
        <taxon>Bacteria</taxon>
        <taxon>Pseudomonadati</taxon>
        <taxon>Pseudomonadota</taxon>
        <taxon>Betaproteobacteria</taxon>
        <taxon>Burkholderiales</taxon>
        <taxon>Oxalobacteraceae</taxon>
        <taxon>Telluria group</taxon>
        <taxon>Massilia</taxon>
    </lineage>
</organism>
<dbReference type="Pfam" id="PF02108">
    <property type="entry name" value="FliH"/>
    <property type="match status" value="1"/>
</dbReference>
<reference evidence="3 4" key="1">
    <citation type="submission" date="2018-12" db="EMBL/GenBank/DDBJ databases">
        <authorList>
            <person name="Yang E."/>
        </authorList>
    </citation>
    <scope>NUCLEOTIDE SEQUENCE [LARGE SCALE GENOMIC DNA]</scope>
    <source>
        <strain evidence="3 4">SOD</strain>
    </source>
</reference>
<sequence length="329" mass="35037">MGRRWRPCAPPSGRGACGWPRPSRWPATAARSIWTATRSHCAACANWPATWRPVSPACGRACAAAWTPLSVRASPPCWPPCRKRWARPAPNGRAAAGCCAGRAPCRAHSTPFPLEQGTTMNDFCVATISTDSLLRAEYGLWRAGALTLTRDARAAAEKILDEARSAAEQVRRAAADEARAAVADAEQQALERTAALLRQLEQRHADLLDGAQALAVDLALALFDRALAESTPRERLAASCRRLLQETPRTLAQPVLYLHPDDSALAPADCAWEVRADATLTGGACRLEAGGGEWRADFQAGAAALRAAFGNAARQTVDAGADAIDMPDS</sequence>
<evidence type="ECO:0000259" key="2">
    <source>
        <dbReference type="Pfam" id="PF02108"/>
    </source>
</evidence>
<keyword evidence="1" id="KW-0175">Coiled coil</keyword>
<dbReference type="AlphaFoldDB" id="A0A430HUC1"/>
<dbReference type="InterPro" id="IPR018035">
    <property type="entry name" value="Flagellar_FliH/T3SS_HrpE"/>
</dbReference>
<feature type="coiled-coil region" evidence="1">
    <location>
        <begin position="153"/>
        <end position="203"/>
    </location>
</feature>
<comment type="caution">
    <text evidence="3">The sequence shown here is derived from an EMBL/GenBank/DDBJ whole genome shotgun (WGS) entry which is preliminary data.</text>
</comment>
<evidence type="ECO:0000256" key="1">
    <source>
        <dbReference type="SAM" id="Coils"/>
    </source>
</evidence>
<dbReference type="OrthoDB" id="9115048at2"/>
<keyword evidence="4" id="KW-1185">Reference proteome</keyword>
<gene>
    <name evidence="3" type="ORF">EJB06_02945</name>
</gene>
<dbReference type="EMBL" id="RXLQ01000001">
    <property type="protein sequence ID" value="RSZ61100.1"/>
    <property type="molecule type" value="Genomic_DNA"/>
</dbReference>